<name>A0A6V8KX15_9ACTN</name>
<organism evidence="5 6">
    <name type="scientific">Phytohabitans rumicis</name>
    <dbReference type="NCBI Taxonomy" id="1076125"/>
    <lineage>
        <taxon>Bacteria</taxon>
        <taxon>Bacillati</taxon>
        <taxon>Actinomycetota</taxon>
        <taxon>Actinomycetes</taxon>
        <taxon>Micromonosporales</taxon>
        <taxon>Micromonosporaceae</taxon>
    </lineage>
</organism>
<dbReference type="AlphaFoldDB" id="A0A6V8KX15"/>
<gene>
    <name evidence="5" type="ORF">Prum_032650</name>
</gene>
<keyword evidence="2" id="KW-0812">Transmembrane</keyword>
<evidence type="ECO:0000259" key="4">
    <source>
        <dbReference type="Pfam" id="PF13559"/>
    </source>
</evidence>
<proteinExistence type="predicted"/>
<dbReference type="Pfam" id="PF13559">
    <property type="entry name" value="DUF4129"/>
    <property type="match status" value="1"/>
</dbReference>
<keyword evidence="6" id="KW-1185">Reference proteome</keyword>
<keyword evidence="2" id="KW-0472">Membrane</keyword>
<evidence type="ECO:0000313" key="5">
    <source>
        <dbReference type="EMBL" id="GFJ89623.1"/>
    </source>
</evidence>
<feature type="domain" description="Protein-glutamine gamma-glutamyltransferase-like C-terminal" evidence="4">
    <location>
        <begin position="157"/>
        <end position="226"/>
    </location>
</feature>
<feature type="chain" id="PRO_5039477147" description="Protein-glutamine gamma-glutamyltransferase-like C-terminal domain-containing protein" evidence="3">
    <location>
        <begin position="30"/>
        <end position="240"/>
    </location>
</feature>
<accession>A0A6V8KX15</accession>
<feature type="transmembrane region" description="Helical" evidence="2">
    <location>
        <begin position="80"/>
        <end position="105"/>
    </location>
</feature>
<evidence type="ECO:0000256" key="2">
    <source>
        <dbReference type="SAM" id="Phobius"/>
    </source>
</evidence>
<sequence>MTSSPLSSSLRRWWPLAAVALLLALAAVAAAHSSPQIGRVDKADSAPSTPPELEVPPPAAGETEGAADLIDTEPTRVPRWLVVTIGVIAGTVLVVLLGVMVWTLAREITRKVRRGRMPARAVPDVAASAEEVVAALDAGLIDLSDADLDPRRAVIACWLRLEQAAAAAGTPRHVADTPTDLVSRLLQGHRVSADVLAGFADVYREARYATHTVDERMREHARAALERLRAELTAGVGGPA</sequence>
<feature type="signal peptide" evidence="3">
    <location>
        <begin position="1"/>
        <end position="29"/>
    </location>
</feature>
<dbReference type="RefSeq" id="WP_173077189.1">
    <property type="nucleotide sequence ID" value="NZ_BAABJB010000007.1"/>
</dbReference>
<feature type="compositionally biased region" description="Pro residues" evidence="1">
    <location>
        <begin position="48"/>
        <end position="59"/>
    </location>
</feature>
<dbReference type="InterPro" id="IPR025403">
    <property type="entry name" value="TgpA-like_C"/>
</dbReference>
<comment type="caution">
    <text evidence="5">The sequence shown here is derived from an EMBL/GenBank/DDBJ whole genome shotgun (WGS) entry which is preliminary data.</text>
</comment>
<feature type="region of interest" description="Disordered" evidence="1">
    <location>
        <begin position="38"/>
        <end position="64"/>
    </location>
</feature>
<reference evidence="5 6" key="2">
    <citation type="submission" date="2020-03" db="EMBL/GenBank/DDBJ databases">
        <authorList>
            <person name="Ichikawa N."/>
            <person name="Kimura A."/>
            <person name="Kitahashi Y."/>
            <person name="Uohara A."/>
        </authorList>
    </citation>
    <scope>NUCLEOTIDE SEQUENCE [LARGE SCALE GENOMIC DNA]</scope>
    <source>
        <strain evidence="5 6">NBRC 108638</strain>
    </source>
</reference>
<reference evidence="5 6" key="1">
    <citation type="submission" date="2020-03" db="EMBL/GenBank/DDBJ databases">
        <title>Whole genome shotgun sequence of Phytohabitans rumicis NBRC 108638.</title>
        <authorList>
            <person name="Komaki H."/>
            <person name="Tamura T."/>
        </authorList>
    </citation>
    <scope>NUCLEOTIDE SEQUENCE [LARGE SCALE GENOMIC DNA]</scope>
    <source>
        <strain evidence="5 6">NBRC 108638</strain>
    </source>
</reference>
<keyword evidence="2" id="KW-1133">Transmembrane helix</keyword>
<keyword evidence="3" id="KW-0732">Signal</keyword>
<evidence type="ECO:0000256" key="3">
    <source>
        <dbReference type="SAM" id="SignalP"/>
    </source>
</evidence>
<dbReference type="EMBL" id="BLPG01000001">
    <property type="protein sequence ID" value="GFJ89623.1"/>
    <property type="molecule type" value="Genomic_DNA"/>
</dbReference>
<evidence type="ECO:0000256" key="1">
    <source>
        <dbReference type="SAM" id="MobiDB-lite"/>
    </source>
</evidence>
<dbReference type="Proteomes" id="UP000482960">
    <property type="component" value="Unassembled WGS sequence"/>
</dbReference>
<evidence type="ECO:0000313" key="6">
    <source>
        <dbReference type="Proteomes" id="UP000482960"/>
    </source>
</evidence>
<protein>
    <recommendedName>
        <fullName evidence="4">Protein-glutamine gamma-glutamyltransferase-like C-terminal domain-containing protein</fullName>
    </recommendedName>
</protein>